<accession>A0A7M4EHQ2</accession>
<keyword evidence="2" id="KW-1185">Reference proteome</keyword>
<dbReference type="AlphaFoldDB" id="A0A7M4EHQ2"/>
<name>A0A7M4EHQ2_CROPO</name>
<organism evidence="1 2">
    <name type="scientific">Crocodylus porosus</name>
    <name type="common">Saltwater crocodile</name>
    <name type="synonym">Estuarine crocodile</name>
    <dbReference type="NCBI Taxonomy" id="8502"/>
    <lineage>
        <taxon>Eukaryota</taxon>
        <taxon>Metazoa</taxon>
        <taxon>Chordata</taxon>
        <taxon>Craniata</taxon>
        <taxon>Vertebrata</taxon>
        <taxon>Euteleostomi</taxon>
        <taxon>Archelosauria</taxon>
        <taxon>Archosauria</taxon>
        <taxon>Crocodylia</taxon>
        <taxon>Longirostres</taxon>
        <taxon>Crocodylidae</taxon>
        <taxon>Crocodylus</taxon>
    </lineage>
</organism>
<dbReference type="Ensembl" id="ENSCPRT00005011787.1">
    <property type="protein sequence ID" value="ENSCPRP00005010005.1"/>
    <property type="gene ID" value="ENSCPRG00005007140.1"/>
</dbReference>
<sequence length="131" mass="13741">QLSQTARGFGSEKLISGKCSAPAPMPLPCSVPSSSPDRCMALKVFKSCAHLGGNLGCTASPGTGCCCSQRPHQALLSGGWDGLCLGQAVAQRVYWNMCSGGFRKCRSIEMLHGIAKMSIKFHLGGKRNGPL</sequence>
<proteinExistence type="predicted"/>
<evidence type="ECO:0000313" key="1">
    <source>
        <dbReference type="Ensembl" id="ENSCPRP00005010005.1"/>
    </source>
</evidence>
<protein>
    <submittedName>
        <fullName evidence="1">Uncharacterized protein</fullName>
    </submittedName>
</protein>
<evidence type="ECO:0000313" key="2">
    <source>
        <dbReference type="Proteomes" id="UP000594220"/>
    </source>
</evidence>
<reference evidence="1" key="1">
    <citation type="submission" date="2025-08" db="UniProtKB">
        <authorList>
            <consortium name="Ensembl"/>
        </authorList>
    </citation>
    <scope>IDENTIFICATION</scope>
</reference>
<dbReference type="Proteomes" id="UP000594220">
    <property type="component" value="Unplaced"/>
</dbReference>
<reference evidence="1" key="2">
    <citation type="submission" date="2025-09" db="UniProtKB">
        <authorList>
            <consortium name="Ensembl"/>
        </authorList>
    </citation>
    <scope>IDENTIFICATION</scope>
</reference>